<dbReference type="GO" id="GO:0032259">
    <property type="term" value="P:methylation"/>
    <property type="evidence" value="ECO:0007669"/>
    <property type="project" value="UniProtKB-KW"/>
</dbReference>
<dbReference type="PANTHER" id="PTHR12714:SF9">
    <property type="entry name" value="PROTEIN-S-ISOPRENYLCYSTEINE O-METHYLTRANSFERASE"/>
    <property type="match status" value="1"/>
</dbReference>
<reference evidence="6 7" key="1">
    <citation type="submission" date="2015-04" db="EMBL/GenBank/DDBJ databases">
        <title>Complete genome sequence of Schizopora paradoxa KUC8140, a cosmopolitan wood degrader in East Asia.</title>
        <authorList>
            <consortium name="DOE Joint Genome Institute"/>
            <person name="Min B."/>
            <person name="Park H."/>
            <person name="Jang Y."/>
            <person name="Kim J.-J."/>
            <person name="Kim K.H."/>
            <person name="Pangilinan J."/>
            <person name="Lipzen A."/>
            <person name="Riley R."/>
            <person name="Grigoriev I.V."/>
            <person name="Spatafora J.W."/>
            <person name="Choi I.-G."/>
        </authorList>
    </citation>
    <scope>NUCLEOTIDE SEQUENCE [LARGE SCALE GENOMIC DNA]</scope>
    <source>
        <strain evidence="6 7">KUC8140</strain>
    </source>
</reference>
<sequence>MKLIFGITMILDAFSTIVASGLLGPSFTETVTDSLGAHICPSSANSARQLHSTTLYASPAFIFNTLLLALSASGRLWCYRTLGKQFRYEVSLQEKHRLVTSGPYAFVRHPSYLALYGTYVGSLGLLAARGTWARECAFQAPFSAVLNIFGGTGELTTVERNLAGRLLWEDGLLRDEFGKEWMEYARRVPWRILPFIF</sequence>
<dbReference type="Gene3D" id="1.20.120.1630">
    <property type="match status" value="1"/>
</dbReference>
<keyword evidence="5" id="KW-0256">Endoplasmic reticulum</keyword>
<keyword evidence="5" id="KW-0489">Methyltransferase</keyword>
<keyword evidence="5" id="KW-0949">S-adenosyl-L-methionine</keyword>
<dbReference type="PANTHER" id="PTHR12714">
    <property type="entry name" value="PROTEIN-S ISOPRENYLCYSTEINE O-METHYLTRANSFERASE"/>
    <property type="match status" value="1"/>
</dbReference>
<dbReference type="InterPro" id="IPR007269">
    <property type="entry name" value="ICMT_MeTrfase"/>
</dbReference>
<comment type="catalytic activity">
    <reaction evidence="5">
        <text>[protein]-C-terminal S-[(2E,6E)-farnesyl]-L-cysteine + S-adenosyl-L-methionine = [protein]-C-terminal S-[(2E,6E)-farnesyl]-L-cysteine methyl ester + S-adenosyl-L-homocysteine</text>
        <dbReference type="Rhea" id="RHEA:21672"/>
        <dbReference type="Rhea" id="RHEA-COMP:12125"/>
        <dbReference type="Rhea" id="RHEA-COMP:12126"/>
        <dbReference type="ChEBI" id="CHEBI:57856"/>
        <dbReference type="ChEBI" id="CHEBI:59789"/>
        <dbReference type="ChEBI" id="CHEBI:90510"/>
        <dbReference type="ChEBI" id="CHEBI:90511"/>
        <dbReference type="EC" id="2.1.1.100"/>
    </reaction>
</comment>
<dbReference type="OrthoDB" id="422086at2759"/>
<dbReference type="STRING" id="27342.A0A0H2SL21"/>
<dbReference type="Pfam" id="PF04140">
    <property type="entry name" value="ICMT"/>
    <property type="match status" value="1"/>
</dbReference>
<dbReference type="GO" id="GO:0004671">
    <property type="term" value="F:protein C-terminal S-isoprenylcysteine carboxyl O-methyltransferase activity"/>
    <property type="evidence" value="ECO:0007669"/>
    <property type="project" value="UniProtKB-EC"/>
</dbReference>
<evidence type="ECO:0000256" key="5">
    <source>
        <dbReference type="RuleBase" id="RU362022"/>
    </source>
</evidence>
<proteinExistence type="inferred from homology"/>
<evidence type="ECO:0000256" key="1">
    <source>
        <dbReference type="ARBA" id="ARBA00004141"/>
    </source>
</evidence>
<evidence type="ECO:0000313" key="7">
    <source>
        <dbReference type="Proteomes" id="UP000053477"/>
    </source>
</evidence>
<organism evidence="6 7">
    <name type="scientific">Schizopora paradoxa</name>
    <dbReference type="NCBI Taxonomy" id="27342"/>
    <lineage>
        <taxon>Eukaryota</taxon>
        <taxon>Fungi</taxon>
        <taxon>Dikarya</taxon>
        <taxon>Basidiomycota</taxon>
        <taxon>Agaricomycotina</taxon>
        <taxon>Agaricomycetes</taxon>
        <taxon>Hymenochaetales</taxon>
        <taxon>Schizoporaceae</taxon>
        <taxon>Schizopora</taxon>
    </lineage>
</organism>
<keyword evidence="4 5" id="KW-0472">Membrane</keyword>
<comment type="subcellular location">
    <subcellularLocation>
        <location evidence="5">Endoplasmic reticulum membrane</location>
        <topology evidence="5">Multi-pass membrane protein</topology>
    </subcellularLocation>
    <subcellularLocation>
        <location evidence="1">Membrane</location>
        <topology evidence="1">Multi-pass membrane protein</topology>
    </subcellularLocation>
</comment>
<keyword evidence="2 5" id="KW-0812">Transmembrane</keyword>
<keyword evidence="3 5" id="KW-1133">Transmembrane helix</keyword>
<name>A0A0H2SL21_9AGAM</name>
<dbReference type="EC" id="2.1.1.100" evidence="5"/>
<keyword evidence="7" id="KW-1185">Reference proteome</keyword>
<evidence type="ECO:0000256" key="2">
    <source>
        <dbReference type="ARBA" id="ARBA00022692"/>
    </source>
</evidence>
<dbReference type="GO" id="GO:0005789">
    <property type="term" value="C:endoplasmic reticulum membrane"/>
    <property type="evidence" value="ECO:0007669"/>
    <property type="project" value="UniProtKB-SubCell"/>
</dbReference>
<gene>
    <name evidence="6" type="ORF">SCHPADRAFT_867693</name>
</gene>
<dbReference type="AlphaFoldDB" id="A0A0H2SL21"/>
<comment type="caution">
    <text evidence="5">Lacks conserved residue(s) required for the propagation of feature annotation.</text>
</comment>
<evidence type="ECO:0000256" key="3">
    <source>
        <dbReference type="ARBA" id="ARBA00022989"/>
    </source>
</evidence>
<accession>A0A0H2SL21</accession>
<feature type="non-terminal residue" evidence="6">
    <location>
        <position position="1"/>
    </location>
</feature>
<keyword evidence="5" id="KW-0808">Transferase</keyword>
<dbReference type="EMBL" id="KQ085901">
    <property type="protein sequence ID" value="KLO17801.1"/>
    <property type="molecule type" value="Genomic_DNA"/>
</dbReference>
<dbReference type="InParanoid" id="A0A0H2SL21"/>
<feature type="transmembrane region" description="Helical" evidence="5">
    <location>
        <begin position="56"/>
        <end position="78"/>
    </location>
</feature>
<comment type="similarity">
    <text evidence="5">Belongs to the class VI-like SAM-binding methyltransferase superfamily. Isoprenylcysteine carboxyl methyltransferase family.</text>
</comment>
<evidence type="ECO:0000256" key="4">
    <source>
        <dbReference type="ARBA" id="ARBA00023136"/>
    </source>
</evidence>
<dbReference type="Proteomes" id="UP000053477">
    <property type="component" value="Unassembled WGS sequence"/>
</dbReference>
<protein>
    <recommendedName>
        <fullName evidence="5">Protein-S-isoprenylcysteine O-methyltransferase</fullName>
        <ecNumber evidence="5">2.1.1.100</ecNumber>
    </recommendedName>
</protein>
<evidence type="ECO:0000313" key="6">
    <source>
        <dbReference type="EMBL" id="KLO17801.1"/>
    </source>
</evidence>